<dbReference type="RefSeq" id="WP_126154386.1">
    <property type="nucleotide sequence ID" value="NZ_UZWE01000029.1"/>
</dbReference>
<feature type="transmembrane region" description="Helical" evidence="1">
    <location>
        <begin position="37"/>
        <end position="64"/>
    </location>
</feature>
<evidence type="ECO:0000313" key="3">
    <source>
        <dbReference type="EMBL" id="VDS08730.1"/>
    </source>
</evidence>
<evidence type="ECO:0000259" key="2">
    <source>
        <dbReference type="Pfam" id="PF00884"/>
    </source>
</evidence>
<dbReference type="EMBL" id="UZWE01000029">
    <property type="protein sequence ID" value="VDS08730.1"/>
    <property type="molecule type" value="Genomic_DNA"/>
</dbReference>
<reference evidence="3 4" key="1">
    <citation type="submission" date="2018-12" db="EMBL/GenBank/DDBJ databases">
        <authorList>
            <person name="Criscuolo A."/>
        </authorList>
    </citation>
    <scope>NUCLEOTIDE SEQUENCE [LARGE SCALE GENOMIC DNA]</scope>
    <source>
        <strain evidence="3">ACIP1116241</strain>
    </source>
</reference>
<dbReference type="Gene3D" id="3.40.720.10">
    <property type="entry name" value="Alkaline Phosphatase, subunit A"/>
    <property type="match status" value="1"/>
</dbReference>
<feature type="domain" description="Sulfatase N-terminal" evidence="2">
    <location>
        <begin position="206"/>
        <end position="452"/>
    </location>
</feature>
<dbReference type="Proteomes" id="UP000270743">
    <property type="component" value="Unassembled WGS sequence"/>
</dbReference>
<accession>A0A3S4CJP1</accession>
<dbReference type="Pfam" id="PF00884">
    <property type="entry name" value="Sulfatase"/>
    <property type="match status" value="1"/>
</dbReference>
<sequence>MTALRLLAAAALIHLALVLPAAPMPAGDALLRIAPELPLVLLALACLGRVGRVAIAAVLALLAVQKIADLAMTAALGRPFNALADMTLIGSGLDLLADAAGRPALWAGSVAAAVAAAAGLWALWRACGVWSGGPVRSRGRLGLAALAALSLAAAGSDLGWHGNAPYARAKAALLHRTAQDLRRIRALAARDALAGADGLLSAIDRDVLVIFVESYGRASFDVPFHAERHLDRLRRAQRLLADAGLAMRSGFLAAPARGGQSWLSHATFANGLWVADQARYGAVLASGRQGLFHHARRAGFRTAAVMPAIIRAWPEAARMGFDRILAADDLGYRGRPFNWVTMPDQFTLAATDRLLRRSDDPRPLFAQIALISSHAPWVPVPRLLPWDRVDDGRVFDAMAAAGDPPQAVWRDRDRVRAAYREAVDYSLETVLDYALIHAADPPLMIVLGDHQAAPWVAQDDSPDVAIHLIGPAALVDRAADWGLAPGLIPPAGSPALPMDRMRGLILRGFGGHVPRAQGPCRPRLRVP</sequence>
<name>A0A3S4CJP1_9RHOB</name>
<keyword evidence="1" id="KW-0812">Transmembrane</keyword>
<dbReference type="OrthoDB" id="1376015at2"/>
<evidence type="ECO:0000313" key="4">
    <source>
        <dbReference type="Proteomes" id="UP000270743"/>
    </source>
</evidence>
<proteinExistence type="predicted"/>
<keyword evidence="1" id="KW-1133">Transmembrane helix</keyword>
<protein>
    <submittedName>
        <fullName evidence="3">Sulfatase</fullName>
    </submittedName>
</protein>
<feature type="transmembrane region" description="Helical" evidence="1">
    <location>
        <begin position="104"/>
        <end position="124"/>
    </location>
</feature>
<dbReference type="AlphaFoldDB" id="A0A3S4CJP1"/>
<keyword evidence="1" id="KW-0472">Membrane</keyword>
<dbReference type="SUPFAM" id="SSF53649">
    <property type="entry name" value="Alkaline phosphatase-like"/>
    <property type="match status" value="1"/>
</dbReference>
<evidence type="ECO:0000256" key="1">
    <source>
        <dbReference type="SAM" id="Phobius"/>
    </source>
</evidence>
<dbReference type="InterPro" id="IPR000917">
    <property type="entry name" value="Sulfatase_N"/>
</dbReference>
<dbReference type="InterPro" id="IPR017850">
    <property type="entry name" value="Alkaline_phosphatase_core_sf"/>
</dbReference>
<gene>
    <name evidence="3" type="ORF">PARHAE_01914</name>
</gene>
<keyword evidence="4" id="KW-1185">Reference proteome</keyword>
<organism evidence="3 4">
    <name type="scientific">Paracoccus haematequi</name>
    <dbReference type="NCBI Taxonomy" id="2491866"/>
    <lineage>
        <taxon>Bacteria</taxon>
        <taxon>Pseudomonadati</taxon>
        <taxon>Pseudomonadota</taxon>
        <taxon>Alphaproteobacteria</taxon>
        <taxon>Rhodobacterales</taxon>
        <taxon>Paracoccaceae</taxon>
        <taxon>Paracoccus</taxon>
    </lineage>
</organism>